<feature type="domain" description="F-box" evidence="1">
    <location>
        <begin position="21"/>
        <end position="71"/>
    </location>
</feature>
<dbReference type="EMBL" id="AK368470">
    <property type="protein sequence ID" value="BAJ99673.1"/>
    <property type="molecule type" value="mRNA"/>
</dbReference>
<dbReference type="AlphaFoldDB" id="F2DX52"/>
<name>F2DX52_HORVV</name>
<proteinExistence type="evidence at transcript level"/>
<reference evidence="2" key="1">
    <citation type="journal article" date="2011" name="Plant Physiol.">
        <title>Comprehensive sequence analysis of 24,783 barley full-length cDNAs derived from 12 clone libraries.</title>
        <authorList>
            <person name="Matsumoto T."/>
            <person name="Tanaka T."/>
            <person name="Sakai H."/>
            <person name="Amano N."/>
            <person name="Kanamori H."/>
            <person name="Kurita K."/>
            <person name="Kikuta A."/>
            <person name="Kamiya K."/>
            <person name="Yamamoto M."/>
            <person name="Ikawa H."/>
            <person name="Fujii N."/>
            <person name="Hori K."/>
            <person name="Itoh T."/>
            <person name="Sato K."/>
        </authorList>
    </citation>
    <scope>NUCLEOTIDE SEQUENCE</scope>
    <source>
        <tissue evidence="2">Shoot and root</tissue>
    </source>
</reference>
<evidence type="ECO:0000313" key="2">
    <source>
        <dbReference type="EMBL" id="BAJ99673.1"/>
    </source>
</evidence>
<accession>F2DX52</accession>
<sequence length="416" mass="49351">MQNYLKREKTHEEQSNVGNGRLSLCGIPKELLQVICSWLSARDLCRLELADIYLRQILSDETFQSPIWKQIYFYTFLTSNSTYIALMISKFRNFNNYTKWRQRYKLRTLLEVAEPTPDMFYDNYYIFDLLCFSVSPLKACLPLKQKDRLFYLSTGITRKPEARIEMRISLWNFPFEQKFSIATLSHNGKNLLYYSLCDLNIADTKGDTLILNPDFILEWLTSEWGRDFLSQFQIKLTQYIENLVLYEFMRKKLEREKLKLQKRMKNKKEMEPLLNLASSEDSFLRALLVAAYYSNQDSVDMNAEWSLVREKYLDNDFIDKMFSNNHILSEDGEIAYSTQLKYFGADKVKEAFKTDKLAENIQKCWDFYIGLERLYLEHIHFENSVGRTDIPVLLENLRHKNKKIDVLLQIPAFDPA</sequence>
<dbReference type="SUPFAM" id="SSF81383">
    <property type="entry name" value="F-box domain"/>
    <property type="match status" value="1"/>
</dbReference>
<dbReference type="PROSITE" id="PS50181">
    <property type="entry name" value="FBOX"/>
    <property type="match status" value="1"/>
</dbReference>
<dbReference type="InterPro" id="IPR001810">
    <property type="entry name" value="F-box_dom"/>
</dbReference>
<organism evidence="2">
    <name type="scientific">Hordeum vulgare subsp. vulgare</name>
    <name type="common">Domesticated barley</name>
    <dbReference type="NCBI Taxonomy" id="112509"/>
    <lineage>
        <taxon>Eukaryota</taxon>
        <taxon>Viridiplantae</taxon>
        <taxon>Streptophyta</taxon>
        <taxon>Embryophyta</taxon>
        <taxon>Tracheophyta</taxon>
        <taxon>Spermatophyta</taxon>
        <taxon>Magnoliopsida</taxon>
        <taxon>Liliopsida</taxon>
        <taxon>Poales</taxon>
        <taxon>Poaceae</taxon>
        <taxon>BOP clade</taxon>
        <taxon>Pooideae</taxon>
        <taxon>Triticodae</taxon>
        <taxon>Triticeae</taxon>
        <taxon>Hordeinae</taxon>
        <taxon>Hordeum</taxon>
    </lineage>
</organism>
<protein>
    <submittedName>
        <fullName evidence="2">Predicted protein</fullName>
    </submittedName>
</protein>
<evidence type="ECO:0000259" key="1">
    <source>
        <dbReference type="PROSITE" id="PS50181"/>
    </source>
</evidence>
<dbReference type="InterPro" id="IPR036047">
    <property type="entry name" value="F-box-like_dom_sf"/>
</dbReference>